<protein>
    <submittedName>
        <fullName evidence="9">MMPL family transporter</fullName>
    </submittedName>
</protein>
<comment type="caution">
    <text evidence="9">The sequence shown here is derived from an EMBL/GenBank/DDBJ whole genome shotgun (WGS) entry which is preliminary data.</text>
</comment>
<keyword evidence="5 7" id="KW-1133">Transmembrane helix</keyword>
<name>A0ABP4YN49_9ACTN</name>
<evidence type="ECO:0000256" key="5">
    <source>
        <dbReference type="ARBA" id="ARBA00022989"/>
    </source>
</evidence>
<dbReference type="RefSeq" id="WP_344136323.1">
    <property type="nucleotide sequence ID" value="NZ_BAAALT010000180.1"/>
</dbReference>
<feature type="transmembrane region" description="Helical" evidence="7">
    <location>
        <begin position="402"/>
        <end position="421"/>
    </location>
</feature>
<evidence type="ECO:0000256" key="2">
    <source>
        <dbReference type="ARBA" id="ARBA00010157"/>
    </source>
</evidence>
<evidence type="ECO:0000259" key="8">
    <source>
        <dbReference type="PROSITE" id="PS50156"/>
    </source>
</evidence>
<feature type="transmembrane region" description="Helical" evidence="7">
    <location>
        <begin position="216"/>
        <end position="234"/>
    </location>
</feature>
<dbReference type="EMBL" id="BAAALT010000180">
    <property type="protein sequence ID" value="GAA1821175.1"/>
    <property type="molecule type" value="Genomic_DNA"/>
</dbReference>
<proteinExistence type="inferred from homology"/>
<dbReference type="InterPro" id="IPR050545">
    <property type="entry name" value="Mycobact_MmpL"/>
</dbReference>
<dbReference type="PANTHER" id="PTHR33406:SF11">
    <property type="entry name" value="MEMBRANE PROTEIN SCO6666-RELATED"/>
    <property type="match status" value="1"/>
</dbReference>
<evidence type="ECO:0000256" key="6">
    <source>
        <dbReference type="ARBA" id="ARBA00023136"/>
    </source>
</evidence>
<feature type="transmembrane region" description="Helical" evidence="7">
    <location>
        <begin position="692"/>
        <end position="711"/>
    </location>
</feature>
<dbReference type="Gene3D" id="1.20.1640.10">
    <property type="entry name" value="Multidrug efflux transporter AcrB transmembrane domain"/>
    <property type="match status" value="2"/>
</dbReference>
<keyword evidence="6 7" id="KW-0472">Membrane</keyword>
<feature type="transmembrane region" description="Helical" evidence="7">
    <location>
        <begin position="551"/>
        <end position="569"/>
    </location>
</feature>
<gene>
    <name evidence="9" type="ORF">GCM10009682_46600</name>
</gene>
<keyword evidence="4 7" id="KW-0812">Transmembrane</keyword>
<evidence type="ECO:0000256" key="1">
    <source>
        <dbReference type="ARBA" id="ARBA00004651"/>
    </source>
</evidence>
<evidence type="ECO:0000256" key="7">
    <source>
        <dbReference type="SAM" id="Phobius"/>
    </source>
</evidence>
<feature type="transmembrane region" description="Helical" evidence="7">
    <location>
        <begin position="338"/>
        <end position="365"/>
    </location>
</feature>
<dbReference type="Pfam" id="PF03176">
    <property type="entry name" value="MMPL"/>
    <property type="match status" value="2"/>
</dbReference>
<evidence type="ECO:0000256" key="3">
    <source>
        <dbReference type="ARBA" id="ARBA00022475"/>
    </source>
</evidence>
<accession>A0ABP4YN49</accession>
<organism evidence="9 10">
    <name type="scientific">Luedemannella flava</name>
    <dbReference type="NCBI Taxonomy" id="349316"/>
    <lineage>
        <taxon>Bacteria</taxon>
        <taxon>Bacillati</taxon>
        <taxon>Actinomycetota</taxon>
        <taxon>Actinomycetes</taxon>
        <taxon>Micromonosporales</taxon>
        <taxon>Micromonosporaceae</taxon>
        <taxon>Luedemannella</taxon>
    </lineage>
</organism>
<feature type="transmembrane region" description="Helical" evidence="7">
    <location>
        <begin position="241"/>
        <end position="261"/>
    </location>
</feature>
<dbReference type="PANTHER" id="PTHR33406">
    <property type="entry name" value="MEMBRANE PROTEIN MJ1562-RELATED"/>
    <property type="match status" value="1"/>
</dbReference>
<comment type="subcellular location">
    <subcellularLocation>
        <location evidence="1">Cell membrane</location>
        <topology evidence="1">Multi-pass membrane protein</topology>
    </subcellularLocation>
</comment>
<evidence type="ECO:0000256" key="4">
    <source>
        <dbReference type="ARBA" id="ARBA00022692"/>
    </source>
</evidence>
<keyword evidence="10" id="KW-1185">Reference proteome</keyword>
<dbReference type="Proteomes" id="UP001500218">
    <property type="component" value="Unassembled WGS sequence"/>
</dbReference>
<feature type="transmembrane region" description="Helical" evidence="7">
    <location>
        <begin position="267"/>
        <end position="290"/>
    </location>
</feature>
<comment type="similarity">
    <text evidence="2">Belongs to the resistance-nodulation-cell division (RND) (TC 2.A.6) family. MmpL subfamily.</text>
</comment>
<dbReference type="InterPro" id="IPR004869">
    <property type="entry name" value="MMPL_dom"/>
</dbReference>
<reference evidence="10" key="1">
    <citation type="journal article" date="2019" name="Int. J. Syst. Evol. Microbiol.">
        <title>The Global Catalogue of Microorganisms (GCM) 10K type strain sequencing project: providing services to taxonomists for standard genome sequencing and annotation.</title>
        <authorList>
            <consortium name="The Broad Institute Genomics Platform"/>
            <consortium name="The Broad Institute Genome Sequencing Center for Infectious Disease"/>
            <person name="Wu L."/>
            <person name="Ma J."/>
        </authorList>
    </citation>
    <scope>NUCLEOTIDE SEQUENCE [LARGE SCALE GENOMIC DNA]</scope>
    <source>
        <strain evidence="10">JCM 13250</strain>
    </source>
</reference>
<feature type="transmembrane region" description="Helical" evidence="7">
    <location>
        <begin position="581"/>
        <end position="603"/>
    </location>
</feature>
<dbReference type="InterPro" id="IPR000731">
    <property type="entry name" value="SSD"/>
</dbReference>
<evidence type="ECO:0000313" key="10">
    <source>
        <dbReference type="Proteomes" id="UP001500218"/>
    </source>
</evidence>
<evidence type="ECO:0000313" key="9">
    <source>
        <dbReference type="EMBL" id="GAA1821175.1"/>
    </source>
</evidence>
<feature type="transmembrane region" description="Helical" evidence="7">
    <location>
        <begin position="311"/>
        <end position="332"/>
    </location>
</feature>
<feature type="transmembrane region" description="Helical" evidence="7">
    <location>
        <begin position="666"/>
        <end position="686"/>
    </location>
</feature>
<dbReference type="PROSITE" id="PS50156">
    <property type="entry name" value="SSD"/>
    <property type="match status" value="1"/>
</dbReference>
<sequence>MPDSRLGRMGAWCFRRRWWVLAAWGAAVAAGVASLGPVFSRLDNNHVPEFVESVHAYSVLADGNQSAGIVQVLVDTGPTELVPPAGLTAGGRPAGTGAVAPTAPATLAVATAVTRSAARLATLPGVDSVAQPFAPGQPVGVALRLLAADRHGLLIAVTLDKLDRPARNQVVAAIEAEGRVLAADLPAGARVQVGGAPAMSKQQNDTLKADLNTAELISLPLTLVVLVLVFGGVVAAGLPVLAAAVSVAASMTVLLGFSTFTTVDQDGVTVVTLLGLGLSVDYGLLLVARYREELAAGHPPPDAVARAWATAGRTIVFSALTVAAAISGLLLFDLPGLAALGAAGVSIAVVAMLASITFTGALIGLGHKRIRPSRRQRAAAADPGSERGFFARLARVVQRRPWFVAIGTGLVLLAAGAPLLATSARLPNAAAAPDSIVAKQVSNALNTRFGQGNGPTVTVVARTTPATLDAYAARFADDPAVVAVLPAKAAGASLSSVAFHVAGDGQTPADRALVHRLRADRPAGLTGGVDTWVTGDAAVLTDLIDLVGHNLPAAVAVTLLAMLVLLFLFTGSVVIPIKAILANLVSLGATLGVMTAVFVYGWGSGPLDTLTVGGLNPFVVVIVIAFAFGLSMDYEVFLLGRIREYAVAGADTDTAVRRGLQHTGRVITSAALLMVIVFGCFTAAEMGNIEQIGLGLTVAVLIDATIVRCLLVPATMTLLGRHNWWAPAPLRRLHTRIAPTTTH</sequence>
<feature type="transmembrane region" description="Helical" evidence="7">
    <location>
        <begin position="615"/>
        <end position="634"/>
    </location>
</feature>
<keyword evidence="3" id="KW-1003">Cell membrane</keyword>
<dbReference type="SUPFAM" id="SSF82866">
    <property type="entry name" value="Multidrug efflux transporter AcrB transmembrane domain"/>
    <property type="match status" value="2"/>
</dbReference>
<feature type="domain" description="SSD" evidence="8">
    <location>
        <begin position="233"/>
        <end position="365"/>
    </location>
</feature>